<comment type="caution">
    <text evidence="1">The sequence shown here is derived from an EMBL/GenBank/DDBJ whole genome shotgun (WGS) entry which is preliminary data.</text>
</comment>
<name>A0A834NEU0_VESPE</name>
<sequence length="76" mass="8337">MSGRCKSKGGTLGKQQIASSNITNRLRSHCVARIMLRGVTAMVEQKIITSSGSGTAVQCIMQQRHECESTTRELKR</sequence>
<proteinExistence type="predicted"/>
<evidence type="ECO:0000313" key="2">
    <source>
        <dbReference type="Proteomes" id="UP000600918"/>
    </source>
</evidence>
<reference evidence="1" key="1">
    <citation type="journal article" date="2020" name="G3 (Bethesda)">
        <title>High-Quality Assemblies for Three Invasive Social Wasps from the &lt;i&gt;Vespula&lt;/i&gt; Genus.</title>
        <authorList>
            <person name="Harrop T.W.R."/>
            <person name="Guhlin J."/>
            <person name="McLaughlin G.M."/>
            <person name="Permina E."/>
            <person name="Stockwell P."/>
            <person name="Gilligan J."/>
            <person name="Le Lec M.F."/>
            <person name="Gruber M.A.M."/>
            <person name="Quinn O."/>
            <person name="Lovegrove M."/>
            <person name="Duncan E.J."/>
            <person name="Remnant E.J."/>
            <person name="Van Eeckhoven J."/>
            <person name="Graham B."/>
            <person name="Knapp R.A."/>
            <person name="Langford K.W."/>
            <person name="Kronenberg Z."/>
            <person name="Press M.O."/>
            <person name="Eacker S.M."/>
            <person name="Wilson-Rankin E.E."/>
            <person name="Purcell J."/>
            <person name="Lester P.J."/>
            <person name="Dearden P.K."/>
        </authorList>
    </citation>
    <scope>NUCLEOTIDE SEQUENCE</scope>
    <source>
        <strain evidence="1">Volc-1</strain>
    </source>
</reference>
<gene>
    <name evidence="1" type="ORF">H0235_014323</name>
</gene>
<dbReference type="Proteomes" id="UP000600918">
    <property type="component" value="Unassembled WGS sequence"/>
</dbReference>
<accession>A0A834NEU0</accession>
<dbReference type="AlphaFoldDB" id="A0A834NEU0"/>
<evidence type="ECO:0000313" key="1">
    <source>
        <dbReference type="EMBL" id="KAF7406667.1"/>
    </source>
</evidence>
<organism evidence="1 2">
    <name type="scientific">Vespula pensylvanica</name>
    <name type="common">Western yellow jacket</name>
    <name type="synonym">Wasp</name>
    <dbReference type="NCBI Taxonomy" id="30213"/>
    <lineage>
        <taxon>Eukaryota</taxon>
        <taxon>Metazoa</taxon>
        <taxon>Ecdysozoa</taxon>
        <taxon>Arthropoda</taxon>
        <taxon>Hexapoda</taxon>
        <taxon>Insecta</taxon>
        <taxon>Pterygota</taxon>
        <taxon>Neoptera</taxon>
        <taxon>Endopterygota</taxon>
        <taxon>Hymenoptera</taxon>
        <taxon>Apocrita</taxon>
        <taxon>Aculeata</taxon>
        <taxon>Vespoidea</taxon>
        <taxon>Vespidae</taxon>
        <taxon>Vespinae</taxon>
        <taxon>Vespula</taxon>
    </lineage>
</organism>
<keyword evidence="2" id="KW-1185">Reference proteome</keyword>
<dbReference type="EMBL" id="JACSDY010000015">
    <property type="protein sequence ID" value="KAF7406667.1"/>
    <property type="molecule type" value="Genomic_DNA"/>
</dbReference>
<protein>
    <submittedName>
        <fullName evidence="1">Uncharacterized protein</fullName>
    </submittedName>
</protein>